<proteinExistence type="predicted"/>
<protein>
    <submittedName>
        <fullName evidence="1">Uncharacterized protein</fullName>
    </submittedName>
</protein>
<evidence type="ECO:0000313" key="2">
    <source>
        <dbReference type="Proteomes" id="UP000195442"/>
    </source>
</evidence>
<keyword evidence="2" id="KW-1185">Reference proteome</keyword>
<dbReference type="AlphaFoldDB" id="A0A1R4HIC8"/>
<dbReference type="EMBL" id="FUKJ01000448">
    <property type="protein sequence ID" value="SJM95994.1"/>
    <property type="molecule type" value="Genomic_DNA"/>
</dbReference>
<evidence type="ECO:0000313" key="1">
    <source>
        <dbReference type="EMBL" id="SJM95994.1"/>
    </source>
</evidence>
<sequence>MNEVNPPVQSLRSLILATVSALFLATVILITAVLPAEYGIDPTGLGKRLGLTQLSAQGEDIIDPMVSSCKDQLAQWTDSTTLVIPVHSGLEYKFYVLKGEKLDYSWSTDGAKVYFDLHGEPKGDKTGFFKSFKVGSESRHSAPSEQKNYLNCNATYLHMAYREYRRNIQKLQPGSFGPHSRHG</sequence>
<dbReference type="OrthoDB" id="952847at2"/>
<name>A0A1R4HIC8_9GAMM</name>
<reference evidence="2" key="1">
    <citation type="submission" date="2017-02" db="EMBL/GenBank/DDBJ databases">
        <authorList>
            <person name="Daims H."/>
        </authorList>
    </citation>
    <scope>NUCLEOTIDE SEQUENCE [LARGE SCALE GENOMIC DNA]</scope>
</reference>
<dbReference type="RefSeq" id="WP_087148486.1">
    <property type="nucleotide sequence ID" value="NZ_FUKJ01000448.1"/>
</dbReference>
<organism evidence="1 2">
    <name type="scientific">Crenothrix polyspora</name>
    <dbReference type="NCBI Taxonomy" id="360316"/>
    <lineage>
        <taxon>Bacteria</taxon>
        <taxon>Pseudomonadati</taxon>
        <taxon>Pseudomonadota</taxon>
        <taxon>Gammaproteobacteria</taxon>
        <taxon>Methylococcales</taxon>
        <taxon>Crenotrichaceae</taxon>
        <taxon>Crenothrix</taxon>
    </lineage>
</organism>
<dbReference type="Proteomes" id="UP000195442">
    <property type="component" value="Unassembled WGS sequence"/>
</dbReference>
<gene>
    <name evidence="1" type="ORF">CRENPOLYSF2_810012</name>
</gene>
<accession>A0A1R4HIC8</accession>